<dbReference type="AlphaFoldDB" id="A0A0A8Y354"/>
<reference evidence="1" key="1">
    <citation type="submission" date="2014-09" db="EMBL/GenBank/DDBJ databases">
        <authorList>
            <person name="Magalhaes I.L.F."/>
            <person name="Oliveira U."/>
            <person name="Santos F.R."/>
            <person name="Vidigal T.H.D.A."/>
            <person name="Brescovit A.D."/>
            <person name="Santos A.J."/>
        </authorList>
    </citation>
    <scope>NUCLEOTIDE SEQUENCE</scope>
    <source>
        <tissue evidence="1">Shoot tissue taken approximately 20 cm above the soil surface</tissue>
    </source>
</reference>
<reference evidence="1" key="2">
    <citation type="journal article" date="2015" name="Data Brief">
        <title>Shoot transcriptome of the giant reed, Arundo donax.</title>
        <authorList>
            <person name="Barrero R.A."/>
            <person name="Guerrero F.D."/>
            <person name="Moolhuijzen P."/>
            <person name="Goolsby J.A."/>
            <person name="Tidwell J."/>
            <person name="Bellgard S.E."/>
            <person name="Bellgard M.I."/>
        </authorList>
    </citation>
    <scope>NUCLEOTIDE SEQUENCE</scope>
    <source>
        <tissue evidence="1">Shoot tissue taken approximately 20 cm above the soil surface</tissue>
    </source>
</reference>
<name>A0A0A8Y354_ARUDO</name>
<proteinExistence type="predicted"/>
<organism evidence="1">
    <name type="scientific">Arundo donax</name>
    <name type="common">Giant reed</name>
    <name type="synonym">Donax arundinaceus</name>
    <dbReference type="NCBI Taxonomy" id="35708"/>
    <lineage>
        <taxon>Eukaryota</taxon>
        <taxon>Viridiplantae</taxon>
        <taxon>Streptophyta</taxon>
        <taxon>Embryophyta</taxon>
        <taxon>Tracheophyta</taxon>
        <taxon>Spermatophyta</taxon>
        <taxon>Magnoliopsida</taxon>
        <taxon>Liliopsida</taxon>
        <taxon>Poales</taxon>
        <taxon>Poaceae</taxon>
        <taxon>PACMAD clade</taxon>
        <taxon>Arundinoideae</taxon>
        <taxon>Arundineae</taxon>
        <taxon>Arundo</taxon>
    </lineage>
</organism>
<protein>
    <submittedName>
        <fullName evidence="1">Uncharacterized protein</fullName>
    </submittedName>
</protein>
<accession>A0A0A8Y354</accession>
<sequence>MYRRTSLRKPPSPQLSCPRTPPLHRPFCIVRLRKKLLMWNCVVRVCVSLVSFFRDRCVAGFVL</sequence>
<dbReference type="EMBL" id="GBRH01277199">
    <property type="protein sequence ID" value="JAD20696.1"/>
    <property type="molecule type" value="Transcribed_RNA"/>
</dbReference>
<evidence type="ECO:0000313" key="1">
    <source>
        <dbReference type="EMBL" id="JAD20696.1"/>
    </source>
</evidence>